<organism evidence="2 3">
    <name type="scientific">Actinomadura nitritigenes</name>
    <dbReference type="NCBI Taxonomy" id="134602"/>
    <lineage>
        <taxon>Bacteria</taxon>
        <taxon>Bacillati</taxon>
        <taxon>Actinomycetota</taxon>
        <taxon>Actinomycetes</taxon>
        <taxon>Streptosporangiales</taxon>
        <taxon>Thermomonosporaceae</taxon>
        <taxon>Actinomadura</taxon>
    </lineage>
</organism>
<proteinExistence type="predicted"/>
<gene>
    <name evidence="2" type="ORF">J4557_38460</name>
</gene>
<dbReference type="RefSeq" id="WP_208271739.1">
    <property type="nucleotide sequence ID" value="NZ_BAAAGM010000026.1"/>
</dbReference>
<reference evidence="2 3" key="1">
    <citation type="submission" date="2021-03" db="EMBL/GenBank/DDBJ databases">
        <authorList>
            <person name="Kanchanasin P."/>
            <person name="Saeng-In P."/>
            <person name="Phongsopitanun W."/>
            <person name="Yuki M."/>
            <person name="Kudo T."/>
            <person name="Ohkuma M."/>
            <person name="Tanasupawat S."/>
        </authorList>
    </citation>
    <scope>NUCLEOTIDE SEQUENCE [LARGE SCALE GENOMIC DNA]</scope>
    <source>
        <strain evidence="2 3">L46</strain>
    </source>
</reference>
<accession>A0ABS3RCW7</accession>
<keyword evidence="3" id="KW-1185">Reference proteome</keyword>
<keyword evidence="1" id="KW-0812">Transmembrane</keyword>
<protein>
    <submittedName>
        <fullName evidence="2">Uncharacterized protein</fullName>
    </submittedName>
</protein>
<comment type="caution">
    <text evidence="2">The sequence shown here is derived from an EMBL/GenBank/DDBJ whole genome shotgun (WGS) entry which is preliminary data.</text>
</comment>
<sequence>MMEVLAGELAAHITTLHKVLIAIGVVVLLLVLVVARIVVVRRHGRHGR</sequence>
<evidence type="ECO:0000256" key="1">
    <source>
        <dbReference type="SAM" id="Phobius"/>
    </source>
</evidence>
<keyword evidence="1" id="KW-1133">Transmembrane helix</keyword>
<dbReference type="Proteomes" id="UP000666915">
    <property type="component" value="Unassembled WGS sequence"/>
</dbReference>
<dbReference type="EMBL" id="JAGEOK010000033">
    <property type="protein sequence ID" value="MBO2443424.1"/>
    <property type="molecule type" value="Genomic_DNA"/>
</dbReference>
<evidence type="ECO:0000313" key="2">
    <source>
        <dbReference type="EMBL" id="MBO2443424.1"/>
    </source>
</evidence>
<feature type="transmembrane region" description="Helical" evidence="1">
    <location>
        <begin position="20"/>
        <end position="39"/>
    </location>
</feature>
<evidence type="ECO:0000313" key="3">
    <source>
        <dbReference type="Proteomes" id="UP000666915"/>
    </source>
</evidence>
<keyword evidence="1" id="KW-0472">Membrane</keyword>
<name>A0ABS3RCW7_9ACTN</name>